<gene>
    <name evidence="2" type="ORF">GCM10010991_21650</name>
</gene>
<evidence type="ECO:0000259" key="1">
    <source>
        <dbReference type="Pfam" id="PF00149"/>
    </source>
</evidence>
<feature type="domain" description="Calcineurin-like phosphoesterase" evidence="1">
    <location>
        <begin position="3"/>
        <end position="319"/>
    </location>
</feature>
<sequence length="535" mass="57694">MTRIALIADPHVHDCDWSPSGSGLRLAVRSYAETSASTRVFNESLPAFRAALDRAAREDARLVLLLGDLTDDGQAPNIRAALALLDEYRTRYGMRFLATPGNHDFFAVAGRPQIKGFVDAMGGAVIVDSATLLDAATLGAEPALRMMEGLGYLPAPGDLHWETPFGPDPDWSARRHDVVSADGLSSCAIIDASYLVEPIEGLWVLSLDANVCVPRNGARDLADPASFHDPSNTGWSAVLRHRPHLLQWMTDVAERARKGGKRLIAFSHYPVLDPLGGASADEVALFGATGLARRAPPPEVAQAFAATGVRVHFSGHLHVNDTAQDQSGLVNIAVPSPVGFPPALKMLDADACGMTFRTLPLTDVPGHDGAFGAYRAEAMCEGRQPPAASRATDHAAFLDHHLADIVMGRYLPREWPEGMAAFVRQGRLADLAVLLGHSPAAAPDGSMVDFACDWYRLRKGGEMALPYIAAPRLAFYRTLTLRRPDADPSGLVGGFAALLRILHAYLYRLPNRDFRLDDDLGVAALQGRTVRRQTT</sequence>
<comment type="caution">
    <text evidence="2">The sequence shown here is derived from an EMBL/GenBank/DDBJ whole genome shotgun (WGS) entry which is preliminary data.</text>
</comment>
<proteinExistence type="predicted"/>
<protein>
    <submittedName>
        <fullName evidence="2">Metallophosphoesterase</fullName>
    </submittedName>
</protein>
<dbReference type="InterPro" id="IPR029052">
    <property type="entry name" value="Metallo-depent_PP-like"/>
</dbReference>
<dbReference type="Proteomes" id="UP000598196">
    <property type="component" value="Unassembled WGS sequence"/>
</dbReference>
<dbReference type="InterPro" id="IPR004843">
    <property type="entry name" value="Calcineurin-like_PHP"/>
</dbReference>
<dbReference type="SUPFAM" id="SSF56300">
    <property type="entry name" value="Metallo-dependent phosphatases"/>
    <property type="match status" value="1"/>
</dbReference>
<evidence type="ECO:0000313" key="2">
    <source>
        <dbReference type="EMBL" id="GGO33001.1"/>
    </source>
</evidence>
<keyword evidence="3" id="KW-1185">Reference proteome</keyword>
<dbReference type="GO" id="GO:0016787">
    <property type="term" value="F:hydrolase activity"/>
    <property type="evidence" value="ECO:0007669"/>
    <property type="project" value="InterPro"/>
</dbReference>
<dbReference type="EMBL" id="BMLP01000003">
    <property type="protein sequence ID" value="GGO33001.1"/>
    <property type="molecule type" value="Genomic_DNA"/>
</dbReference>
<dbReference type="OrthoDB" id="5695107at2"/>
<evidence type="ECO:0000313" key="3">
    <source>
        <dbReference type="Proteomes" id="UP000598196"/>
    </source>
</evidence>
<dbReference type="AlphaFoldDB" id="A0A917YMH0"/>
<name>A0A917YMH0_9RHOB</name>
<organism evidence="2 3">
    <name type="scientific">Gemmobacter aquaticus</name>
    <dbReference type="NCBI Taxonomy" id="490185"/>
    <lineage>
        <taxon>Bacteria</taxon>
        <taxon>Pseudomonadati</taxon>
        <taxon>Pseudomonadota</taxon>
        <taxon>Alphaproteobacteria</taxon>
        <taxon>Rhodobacterales</taxon>
        <taxon>Paracoccaceae</taxon>
        <taxon>Gemmobacter</taxon>
    </lineage>
</organism>
<dbReference type="Pfam" id="PF00149">
    <property type="entry name" value="Metallophos"/>
    <property type="match status" value="1"/>
</dbReference>
<dbReference type="Gene3D" id="3.60.21.10">
    <property type="match status" value="2"/>
</dbReference>
<accession>A0A917YMH0</accession>
<reference evidence="2 3" key="1">
    <citation type="journal article" date="2014" name="Int. J. Syst. Evol. Microbiol.">
        <title>Complete genome sequence of Corynebacterium casei LMG S-19264T (=DSM 44701T), isolated from a smear-ripened cheese.</title>
        <authorList>
            <consortium name="US DOE Joint Genome Institute (JGI-PGF)"/>
            <person name="Walter F."/>
            <person name="Albersmeier A."/>
            <person name="Kalinowski J."/>
            <person name="Ruckert C."/>
        </authorList>
    </citation>
    <scope>NUCLEOTIDE SEQUENCE [LARGE SCALE GENOMIC DNA]</scope>
    <source>
        <strain evidence="2 3">CGMCC 1.7029</strain>
    </source>
</reference>
<dbReference type="RefSeq" id="WP_158635584.1">
    <property type="nucleotide sequence ID" value="NZ_BMLP01000003.1"/>
</dbReference>